<evidence type="ECO:0000313" key="2">
    <source>
        <dbReference type="EMBL" id="MET3584402.1"/>
    </source>
</evidence>
<proteinExistence type="predicted"/>
<name>A0ABV2H1Y7_9HYPH</name>
<keyword evidence="3" id="KW-1185">Reference proteome</keyword>
<feature type="compositionally biased region" description="Basic and acidic residues" evidence="1">
    <location>
        <begin position="57"/>
        <end position="74"/>
    </location>
</feature>
<dbReference type="EMBL" id="JBEPLJ010000002">
    <property type="protein sequence ID" value="MET3584402.1"/>
    <property type="molecule type" value="Genomic_DNA"/>
</dbReference>
<protein>
    <submittedName>
        <fullName evidence="2">Uncharacterized protein with von Willebrand factor type A (VWA) domain</fullName>
    </submittedName>
</protein>
<feature type="compositionally biased region" description="Basic and acidic residues" evidence="1">
    <location>
        <begin position="1"/>
        <end position="17"/>
    </location>
</feature>
<dbReference type="RefSeq" id="WP_247242690.1">
    <property type="nucleotide sequence ID" value="NZ_JALJRA010000002.1"/>
</dbReference>
<organism evidence="2 3">
    <name type="scientific">Pseudorhizobium tarimense</name>
    <dbReference type="NCBI Taxonomy" id="1079109"/>
    <lineage>
        <taxon>Bacteria</taxon>
        <taxon>Pseudomonadati</taxon>
        <taxon>Pseudomonadota</taxon>
        <taxon>Alphaproteobacteria</taxon>
        <taxon>Hyphomicrobiales</taxon>
        <taxon>Rhizobiaceae</taxon>
        <taxon>Rhizobium/Agrobacterium group</taxon>
        <taxon>Pseudorhizobium</taxon>
    </lineage>
</organism>
<comment type="caution">
    <text evidence="2">The sequence shown here is derived from an EMBL/GenBank/DDBJ whole genome shotgun (WGS) entry which is preliminary data.</text>
</comment>
<gene>
    <name evidence="2" type="ORF">ABID21_000497</name>
</gene>
<reference evidence="2 3" key="1">
    <citation type="submission" date="2024-06" db="EMBL/GenBank/DDBJ databases">
        <title>Genomic Encyclopedia of Type Strains, Phase IV (KMG-IV): sequencing the most valuable type-strain genomes for metagenomic binning, comparative biology and taxonomic classification.</title>
        <authorList>
            <person name="Goeker M."/>
        </authorList>
    </citation>
    <scope>NUCLEOTIDE SEQUENCE [LARGE SCALE GENOMIC DNA]</scope>
    <source>
        <strain evidence="2 3">DSM 105042</strain>
    </source>
</reference>
<feature type="region of interest" description="Disordered" evidence="1">
    <location>
        <begin position="1"/>
        <end position="74"/>
    </location>
</feature>
<accession>A0ABV2H1Y7</accession>
<sequence length="74" mass="8231">MDNDKKITNGANDRPRNETIAQSGAGIPDDSSRPLEADDAEVDRVRDNLSGRSPRQQLKEEVREEIEKPQRGSA</sequence>
<evidence type="ECO:0000256" key="1">
    <source>
        <dbReference type="SAM" id="MobiDB-lite"/>
    </source>
</evidence>
<dbReference type="Proteomes" id="UP001549031">
    <property type="component" value="Unassembled WGS sequence"/>
</dbReference>
<feature type="compositionally biased region" description="Basic and acidic residues" evidence="1">
    <location>
        <begin position="30"/>
        <end position="49"/>
    </location>
</feature>
<evidence type="ECO:0000313" key="3">
    <source>
        <dbReference type="Proteomes" id="UP001549031"/>
    </source>
</evidence>